<accession>A0A6J4SDD4</accession>
<dbReference type="PANTHER" id="PTHR30032:SF4">
    <property type="entry name" value="AMIDASE ENHANCER"/>
    <property type="match status" value="1"/>
</dbReference>
<dbReference type="EMBL" id="CADCVV010000047">
    <property type="protein sequence ID" value="CAA9488819.1"/>
    <property type="molecule type" value="Genomic_DNA"/>
</dbReference>
<dbReference type="InterPro" id="IPR013486">
    <property type="entry name" value="SpoIID/LytB"/>
</dbReference>
<dbReference type="InterPro" id="IPR051922">
    <property type="entry name" value="Bact_Sporulation_Assoc"/>
</dbReference>
<dbReference type="GO" id="GO:0030435">
    <property type="term" value="P:sporulation resulting in formation of a cellular spore"/>
    <property type="evidence" value="ECO:0007669"/>
    <property type="project" value="InterPro"/>
</dbReference>
<organism evidence="3">
    <name type="scientific">uncultured Solirubrobacterales bacterium</name>
    <dbReference type="NCBI Taxonomy" id="768556"/>
    <lineage>
        <taxon>Bacteria</taxon>
        <taxon>Bacillati</taxon>
        <taxon>Actinomycetota</taxon>
        <taxon>Thermoleophilia</taxon>
        <taxon>Solirubrobacterales</taxon>
        <taxon>environmental samples</taxon>
    </lineage>
</organism>
<dbReference type="AlphaFoldDB" id="A0A6J4SDD4"/>
<feature type="signal peptide" evidence="1">
    <location>
        <begin position="1"/>
        <end position="23"/>
    </location>
</feature>
<dbReference type="PANTHER" id="PTHR30032">
    <property type="entry name" value="N-ACETYLMURAMOYL-L-ALANINE AMIDASE-RELATED"/>
    <property type="match status" value="1"/>
</dbReference>
<dbReference type="GO" id="GO:0030288">
    <property type="term" value="C:outer membrane-bounded periplasmic space"/>
    <property type="evidence" value="ECO:0007669"/>
    <property type="project" value="TreeGrafter"/>
</dbReference>
<gene>
    <name evidence="3" type="ORF">AVDCRST_MAG17-651</name>
</gene>
<sequence>MLRSFIILSGVLVASSLSLGVLAPTPADAATSYTIRGAGNGHGVGLSQYGAQAMAKDGKRHRSILAHYYRGAKLGAAPTDRIRVLLKEGAPEIVLSGAKRIPGRRALVAGRTYRAIATAGGKVELCRLSGTRCTRHSGPLRLDGGKGPVRLAGPALNDVSDGEYRGDLFLHAAGGRLTAVNHVELENYLRGVVPGEMPASWRREALRAQAVAARSYALATARHGGLFDQYPDQRSQVYQGVSGEDRRADAAIAATAGRVLLHDGAVATTFFSSSSGGRTEANENSFGGRALPYLRSVKDPSDRISPHYRWAFSQTREKMERELGSLVKGRYLGVKVLERGDSPRIVRAEVVGTDGRSPTDGKTLRARLNLRDTWAYFGRIETTTAGVVVASRSPATGPAPVGVLTGKVAPAPRGGRIAVERKGRRGFEKVLDGHTGRSGAYRVSVEREGRYRLRAGGSPGPVVTVR</sequence>
<dbReference type="InterPro" id="IPR013693">
    <property type="entry name" value="SpoIID/LytB_N"/>
</dbReference>
<name>A0A6J4SDD4_9ACTN</name>
<dbReference type="Pfam" id="PF08486">
    <property type="entry name" value="SpoIID"/>
    <property type="match status" value="1"/>
</dbReference>
<dbReference type="NCBIfam" id="TIGR02669">
    <property type="entry name" value="SpoIID_LytB"/>
    <property type="match status" value="1"/>
</dbReference>
<evidence type="ECO:0000256" key="1">
    <source>
        <dbReference type="SAM" id="SignalP"/>
    </source>
</evidence>
<evidence type="ECO:0000259" key="2">
    <source>
        <dbReference type="Pfam" id="PF08486"/>
    </source>
</evidence>
<reference evidence="3" key="1">
    <citation type="submission" date="2020-02" db="EMBL/GenBank/DDBJ databases">
        <authorList>
            <person name="Meier V. D."/>
        </authorList>
    </citation>
    <scope>NUCLEOTIDE SEQUENCE</scope>
    <source>
        <strain evidence="3">AVDCRST_MAG17</strain>
    </source>
</reference>
<feature type="chain" id="PRO_5039532514" evidence="1">
    <location>
        <begin position="24"/>
        <end position="466"/>
    </location>
</feature>
<proteinExistence type="predicted"/>
<evidence type="ECO:0000313" key="3">
    <source>
        <dbReference type="EMBL" id="CAA9488819.1"/>
    </source>
</evidence>
<protein>
    <submittedName>
        <fullName evidence="3">SpoIID</fullName>
    </submittedName>
</protein>
<feature type="domain" description="Sporulation stage II protein D amidase enhancer LytB N-terminal" evidence="2">
    <location>
        <begin position="175"/>
        <end position="262"/>
    </location>
</feature>
<keyword evidence="1" id="KW-0732">Signal</keyword>